<gene>
    <name evidence="1" type="ORF">A4D02_19810</name>
</gene>
<proteinExistence type="predicted"/>
<protein>
    <submittedName>
        <fullName evidence="1">Uncharacterized protein</fullName>
    </submittedName>
</protein>
<reference evidence="1 2" key="1">
    <citation type="submission" date="2016-04" db="EMBL/GenBank/DDBJ databases">
        <authorList>
            <person name="Chen L."/>
            <person name="Zhuang W."/>
            <person name="Wang G."/>
        </authorList>
    </citation>
    <scope>NUCLEOTIDE SEQUENCE [LARGE SCALE GENOMIC DNA]</scope>
    <source>
        <strain evidence="2">GR20</strain>
    </source>
</reference>
<dbReference type="EMBL" id="LWBO01000002">
    <property type="protein sequence ID" value="OQP53941.1"/>
    <property type="molecule type" value="Genomic_DNA"/>
</dbReference>
<organism evidence="1 2">
    <name type="scientific">Niastella koreensis</name>
    <dbReference type="NCBI Taxonomy" id="354356"/>
    <lineage>
        <taxon>Bacteria</taxon>
        <taxon>Pseudomonadati</taxon>
        <taxon>Bacteroidota</taxon>
        <taxon>Chitinophagia</taxon>
        <taxon>Chitinophagales</taxon>
        <taxon>Chitinophagaceae</taxon>
        <taxon>Niastella</taxon>
    </lineage>
</organism>
<sequence length="108" mass="12623">MRNAKNKTTENHLLKSEWKGIQHRQIKQKEITKTILHARQNERIKIAHEIQDNLNQVLIAALHYIDLAKTDEESREICLEKSSSFISTVINELANMSQTLTVRDIEFK</sequence>
<comment type="caution">
    <text evidence="1">The sequence shown here is derived from an EMBL/GenBank/DDBJ whole genome shotgun (WGS) entry which is preliminary data.</text>
</comment>
<accession>A0ABX3P2T2</accession>
<dbReference type="RefSeq" id="WP_041346137.1">
    <property type="nucleotide sequence ID" value="NZ_LWBO01000002.1"/>
</dbReference>
<evidence type="ECO:0000313" key="1">
    <source>
        <dbReference type="EMBL" id="OQP53941.1"/>
    </source>
</evidence>
<dbReference type="Proteomes" id="UP000192277">
    <property type="component" value="Unassembled WGS sequence"/>
</dbReference>
<name>A0ABX3P2T2_9BACT</name>
<evidence type="ECO:0000313" key="2">
    <source>
        <dbReference type="Proteomes" id="UP000192277"/>
    </source>
</evidence>
<keyword evidence="2" id="KW-1185">Reference proteome</keyword>